<protein>
    <submittedName>
        <fullName evidence="12">RING-type E3 ubiquitin transferase</fullName>
        <ecNumber evidence="12">2.3.2.27</ecNumber>
    </submittedName>
</protein>
<name>A0AAF0J9B5_9BASI</name>
<dbReference type="Pfam" id="PF02225">
    <property type="entry name" value="PA"/>
    <property type="match status" value="1"/>
</dbReference>
<evidence type="ECO:0000256" key="6">
    <source>
        <dbReference type="ARBA" id="ARBA00022989"/>
    </source>
</evidence>
<comment type="subcellular location">
    <subcellularLocation>
        <location evidence="1">Membrane</location>
    </subcellularLocation>
</comment>
<dbReference type="InterPro" id="IPR003137">
    <property type="entry name" value="PA_domain"/>
</dbReference>
<dbReference type="RefSeq" id="XP_060121040.1">
    <property type="nucleotide sequence ID" value="XM_060265057.1"/>
</dbReference>
<dbReference type="GeneID" id="85224740"/>
<dbReference type="InterPro" id="IPR046450">
    <property type="entry name" value="PA_dom_sf"/>
</dbReference>
<feature type="region of interest" description="Disordered" evidence="9">
    <location>
        <begin position="352"/>
        <end position="372"/>
    </location>
</feature>
<evidence type="ECO:0000256" key="9">
    <source>
        <dbReference type="SAM" id="MobiDB-lite"/>
    </source>
</evidence>
<evidence type="ECO:0000256" key="5">
    <source>
        <dbReference type="ARBA" id="ARBA00022833"/>
    </source>
</evidence>
<dbReference type="EMBL" id="CP119958">
    <property type="protein sequence ID" value="WFD38143.1"/>
    <property type="molecule type" value="Genomic_DNA"/>
</dbReference>
<keyword evidence="2 10" id="KW-0812">Transmembrane</keyword>
<dbReference type="GO" id="GO:0061630">
    <property type="term" value="F:ubiquitin protein ligase activity"/>
    <property type="evidence" value="ECO:0007669"/>
    <property type="project" value="UniProtKB-EC"/>
</dbReference>
<evidence type="ECO:0000313" key="13">
    <source>
        <dbReference type="Proteomes" id="UP001217754"/>
    </source>
</evidence>
<dbReference type="InterPro" id="IPR051834">
    <property type="entry name" value="RING_finger_E3_ligase"/>
</dbReference>
<accession>A0AAF0J9B5</accession>
<gene>
    <name evidence="12" type="ORF">MJAP1_001091</name>
</gene>
<evidence type="ECO:0000256" key="2">
    <source>
        <dbReference type="ARBA" id="ARBA00022692"/>
    </source>
</evidence>
<dbReference type="CDD" id="cd16473">
    <property type="entry name" value="RING-H2_RNF103"/>
    <property type="match status" value="1"/>
</dbReference>
<dbReference type="FunFam" id="3.30.40.10:FF:000388">
    <property type="entry name" value="Putative RING zinc finger domain superfamily protein"/>
    <property type="match status" value="1"/>
</dbReference>
<dbReference type="GO" id="GO:0008270">
    <property type="term" value="F:zinc ion binding"/>
    <property type="evidence" value="ECO:0007669"/>
    <property type="project" value="UniProtKB-KW"/>
</dbReference>
<evidence type="ECO:0000256" key="10">
    <source>
        <dbReference type="SAM" id="Phobius"/>
    </source>
</evidence>
<evidence type="ECO:0000313" key="12">
    <source>
        <dbReference type="EMBL" id="WFD38143.1"/>
    </source>
</evidence>
<dbReference type="Gene3D" id="3.30.40.10">
    <property type="entry name" value="Zinc/RING finger domain, C3HC4 (zinc finger)"/>
    <property type="match status" value="1"/>
</dbReference>
<evidence type="ECO:0000256" key="8">
    <source>
        <dbReference type="PROSITE-ProRule" id="PRU00175"/>
    </source>
</evidence>
<dbReference type="PANTHER" id="PTHR45931">
    <property type="entry name" value="SI:CH211-59O9.10"/>
    <property type="match status" value="1"/>
</dbReference>
<reference evidence="12" key="1">
    <citation type="submission" date="2023-03" db="EMBL/GenBank/DDBJ databases">
        <title>Mating type loci evolution in Malassezia.</title>
        <authorList>
            <person name="Coelho M.A."/>
        </authorList>
    </citation>
    <scope>NUCLEOTIDE SEQUENCE</scope>
    <source>
        <strain evidence="12">CBS 9431</strain>
    </source>
</reference>
<dbReference type="Pfam" id="PF13639">
    <property type="entry name" value="zf-RING_2"/>
    <property type="match status" value="1"/>
</dbReference>
<proteinExistence type="predicted"/>
<dbReference type="GO" id="GO:0006511">
    <property type="term" value="P:ubiquitin-dependent protein catabolic process"/>
    <property type="evidence" value="ECO:0007669"/>
    <property type="project" value="TreeGrafter"/>
</dbReference>
<evidence type="ECO:0000256" key="7">
    <source>
        <dbReference type="ARBA" id="ARBA00023136"/>
    </source>
</evidence>
<dbReference type="PANTHER" id="PTHR45931:SF3">
    <property type="entry name" value="RING ZINC FINGER-CONTAINING PROTEIN"/>
    <property type="match status" value="1"/>
</dbReference>
<sequence>MYEQLSVYGYSGSLVSDDKSALEEEPNPRTQWPGNKIVVLSADTSYLTRPAAFGPDKTDDDGLWGRLLPIRLFYGTPDADGVTPNTGCLSDKARGESLGLRGQVQHLLGDRKRRPPKNWIALVERGGDCTFTEKVRLAQGLGAIAVIVGDAKYDEDSAIQRLVNLRDIPWDSDDLDQGETRPITMFPDGDADDIVIPSCFVIRSSYLELLELVHESLTQPSGLLRRNEEGLEVGLFLDRSLPDLSALDLGMLLLFLPSIFTVVFIVVQHVKGIVKRFRERASLRAVRNLPCYAWHADRPWERVEIADEPPTKGAGIQVYISYYLSRAMHWAMARLPGQRFAYAPVPEQPSAVALEEQPEGSAEHAPLPVNTAPAPPGVSAALDVRRYAQDVCPICLSEFLEGDRVRVLPCGHVFHQDEIDDWLTGTRRLCPTCKRDILAL</sequence>
<keyword evidence="5" id="KW-0862">Zinc</keyword>
<evidence type="ECO:0000256" key="3">
    <source>
        <dbReference type="ARBA" id="ARBA00022723"/>
    </source>
</evidence>
<keyword evidence="7 10" id="KW-0472">Membrane</keyword>
<evidence type="ECO:0000256" key="4">
    <source>
        <dbReference type="ARBA" id="ARBA00022771"/>
    </source>
</evidence>
<dbReference type="GO" id="GO:0016020">
    <property type="term" value="C:membrane"/>
    <property type="evidence" value="ECO:0007669"/>
    <property type="project" value="UniProtKB-SubCell"/>
</dbReference>
<dbReference type="EC" id="2.3.2.27" evidence="12"/>
<dbReference type="SMART" id="SM00184">
    <property type="entry name" value="RING"/>
    <property type="match status" value="1"/>
</dbReference>
<feature type="transmembrane region" description="Helical" evidence="10">
    <location>
        <begin position="249"/>
        <end position="270"/>
    </location>
</feature>
<dbReference type="PROSITE" id="PS50089">
    <property type="entry name" value="ZF_RING_2"/>
    <property type="match status" value="1"/>
</dbReference>
<dbReference type="Proteomes" id="UP001217754">
    <property type="component" value="Chromosome 1"/>
</dbReference>
<evidence type="ECO:0000256" key="1">
    <source>
        <dbReference type="ARBA" id="ARBA00004370"/>
    </source>
</evidence>
<keyword evidence="3" id="KW-0479">Metal-binding</keyword>
<dbReference type="InterPro" id="IPR013083">
    <property type="entry name" value="Znf_RING/FYVE/PHD"/>
</dbReference>
<keyword evidence="12" id="KW-0012">Acyltransferase</keyword>
<dbReference type="Gene3D" id="3.50.30.30">
    <property type="match status" value="1"/>
</dbReference>
<keyword evidence="13" id="KW-1185">Reference proteome</keyword>
<keyword evidence="4 8" id="KW-0863">Zinc-finger</keyword>
<dbReference type="GO" id="GO:0005634">
    <property type="term" value="C:nucleus"/>
    <property type="evidence" value="ECO:0007669"/>
    <property type="project" value="TreeGrafter"/>
</dbReference>
<evidence type="ECO:0000259" key="11">
    <source>
        <dbReference type="PROSITE" id="PS50089"/>
    </source>
</evidence>
<dbReference type="InterPro" id="IPR001841">
    <property type="entry name" value="Znf_RING"/>
</dbReference>
<organism evidence="12 13">
    <name type="scientific">Malassezia japonica</name>
    <dbReference type="NCBI Taxonomy" id="223818"/>
    <lineage>
        <taxon>Eukaryota</taxon>
        <taxon>Fungi</taxon>
        <taxon>Dikarya</taxon>
        <taxon>Basidiomycota</taxon>
        <taxon>Ustilaginomycotina</taxon>
        <taxon>Malasseziomycetes</taxon>
        <taxon>Malasseziales</taxon>
        <taxon>Malasseziaceae</taxon>
        <taxon>Malassezia</taxon>
    </lineage>
</organism>
<feature type="domain" description="RING-type" evidence="11">
    <location>
        <begin position="392"/>
        <end position="434"/>
    </location>
</feature>
<dbReference type="SUPFAM" id="SSF57850">
    <property type="entry name" value="RING/U-box"/>
    <property type="match status" value="1"/>
</dbReference>
<dbReference type="AlphaFoldDB" id="A0AAF0J9B5"/>
<keyword evidence="6 10" id="KW-1133">Transmembrane helix</keyword>
<dbReference type="SUPFAM" id="SSF52025">
    <property type="entry name" value="PA domain"/>
    <property type="match status" value="1"/>
</dbReference>
<keyword evidence="12" id="KW-0808">Transferase</keyword>